<protein>
    <submittedName>
        <fullName evidence="3">Uncharacterized protein</fullName>
    </submittedName>
</protein>
<accession>A0A9P5D0J3</accession>
<proteinExistence type="predicted"/>
<gene>
    <name evidence="3" type="ORF">GMORB2_7100</name>
</gene>
<dbReference type="GeneID" id="55973323"/>
<keyword evidence="2" id="KW-0472">Membrane</keyword>
<organism evidence="3 4">
    <name type="scientific">Geosmithia morbida</name>
    <dbReference type="NCBI Taxonomy" id="1094350"/>
    <lineage>
        <taxon>Eukaryota</taxon>
        <taxon>Fungi</taxon>
        <taxon>Dikarya</taxon>
        <taxon>Ascomycota</taxon>
        <taxon>Pezizomycotina</taxon>
        <taxon>Sordariomycetes</taxon>
        <taxon>Hypocreomycetidae</taxon>
        <taxon>Hypocreales</taxon>
        <taxon>Bionectriaceae</taxon>
        <taxon>Geosmithia</taxon>
    </lineage>
</organism>
<sequence>MRSLLTILGVGHHARNSKSLSSSSQYSPAPLTAGQLLGDDGDIYSGPPQQAARVSHGSHGSHGRRMNSYSSETVKPLNGEETTSLLKGRYYGFGDGASVSMSSDYSYGGTVRGATVASWDGDDGKARRPVATLVVRDDRLSRVLDGVTLLTECVANIVTLSVFVWVTVWQRRDSSDGFWGWLWSTAAPVITVQAAICFAALVTHETRPDGRGLSTMTLLFVQMGVLVLATGTAVTVAARCTGSSTSAVGNGEDGSRAAKGAVMGCGTLVWSVALMGFGRAAMVWGAAGEDDGEVSC</sequence>
<keyword evidence="4" id="KW-1185">Reference proteome</keyword>
<evidence type="ECO:0000313" key="3">
    <source>
        <dbReference type="EMBL" id="KAF4122793.1"/>
    </source>
</evidence>
<feature type="transmembrane region" description="Helical" evidence="2">
    <location>
        <begin position="257"/>
        <end position="277"/>
    </location>
</feature>
<dbReference type="EMBL" id="JAANYQ010000008">
    <property type="protein sequence ID" value="KAF4122793.1"/>
    <property type="molecule type" value="Genomic_DNA"/>
</dbReference>
<name>A0A9P5D0J3_9HYPO</name>
<feature type="transmembrane region" description="Helical" evidence="2">
    <location>
        <begin position="181"/>
        <end position="203"/>
    </location>
</feature>
<evidence type="ECO:0000256" key="2">
    <source>
        <dbReference type="SAM" id="Phobius"/>
    </source>
</evidence>
<evidence type="ECO:0000313" key="4">
    <source>
        <dbReference type="Proteomes" id="UP000749293"/>
    </source>
</evidence>
<dbReference type="RefSeq" id="XP_035321445.1">
    <property type="nucleotide sequence ID" value="XM_035469065.1"/>
</dbReference>
<dbReference type="Proteomes" id="UP000749293">
    <property type="component" value="Unassembled WGS sequence"/>
</dbReference>
<evidence type="ECO:0000256" key="1">
    <source>
        <dbReference type="SAM" id="MobiDB-lite"/>
    </source>
</evidence>
<keyword evidence="2" id="KW-1133">Transmembrane helix</keyword>
<feature type="transmembrane region" description="Helical" evidence="2">
    <location>
        <begin position="215"/>
        <end position="237"/>
    </location>
</feature>
<comment type="caution">
    <text evidence="3">The sequence shown here is derived from an EMBL/GenBank/DDBJ whole genome shotgun (WGS) entry which is preliminary data.</text>
</comment>
<dbReference type="AlphaFoldDB" id="A0A9P5D0J3"/>
<feature type="region of interest" description="Disordered" evidence="1">
    <location>
        <begin position="37"/>
        <end position="78"/>
    </location>
</feature>
<feature type="transmembrane region" description="Helical" evidence="2">
    <location>
        <begin position="149"/>
        <end position="169"/>
    </location>
</feature>
<keyword evidence="2" id="KW-0812">Transmembrane</keyword>
<reference evidence="3" key="1">
    <citation type="submission" date="2020-03" db="EMBL/GenBank/DDBJ databases">
        <title>Site-based positive gene gene selection in Geosmithia morbida across the United States reveals a broad range of putative effectors and factors for local host and environmental adapation.</title>
        <authorList>
            <person name="Onufrak A."/>
            <person name="Murdoch R.W."/>
            <person name="Gazis R."/>
            <person name="Huff M."/>
            <person name="Staton M."/>
            <person name="Klingeman W."/>
            <person name="Hadziabdic D."/>
        </authorList>
    </citation>
    <scope>NUCLEOTIDE SEQUENCE</scope>
    <source>
        <strain evidence="3">1262</strain>
    </source>
</reference>